<dbReference type="PROSITE" id="PS50835">
    <property type="entry name" value="IG_LIKE"/>
    <property type="match status" value="1"/>
</dbReference>
<keyword evidence="2" id="KW-0808">Transferase</keyword>
<accession>A0A6J8DMZ0</accession>
<evidence type="ECO:0000313" key="2">
    <source>
        <dbReference type="EMBL" id="CAC5408250.1"/>
    </source>
</evidence>
<reference evidence="2 3" key="1">
    <citation type="submission" date="2020-06" db="EMBL/GenBank/DDBJ databases">
        <authorList>
            <person name="Li R."/>
            <person name="Bekaert M."/>
        </authorList>
    </citation>
    <scope>NUCLEOTIDE SEQUENCE [LARGE SCALE GENOMIC DNA]</scope>
    <source>
        <strain evidence="3">wild</strain>
    </source>
</reference>
<dbReference type="Gene3D" id="2.60.40.10">
    <property type="entry name" value="Immunoglobulins"/>
    <property type="match status" value="1"/>
</dbReference>
<dbReference type="OrthoDB" id="6127275at2759"/>
<dbReference type="AlphaFoldDB" id="A0A6J8DMZ0"/>
<evidence type="ECO:0000313" key="3">
    <source>
        <dbReference type="Proteomes" id="UP000507470"/>
    </source>
</evidence>
<feature type="domain" description="Ig-like" evidence="1">
    <location>
        <begin position="228"/>
        <end position="317"/>
    </location>
</feature>
<dbReference type="Proteomes" id="UP000507470">
    <property type="component" value="Unassembled WGS sequence"/>
</dbReference>
<dbReference type="EC" id="2.7.11.1" evidence="2"/>
<dbReference type="InterPro" id="IPR013783">
    <property type="entry name" value="Ig-like_fold"/>
</dbReference>
<dbReference type="EMBL" id="CACVKT020007519">
    <property type="protein sequence ID" value="CAC5408250.1"/>
    <property type="molecule type" value="Genomic_DNA"/>
</dbReference>
<dbReference type="SUPFAM" id="SSF48726">
    <property type="entry name" value="Immunoglobulin"/>
    <property type="match status" value="2"/>
</dbReference>
<sequence length="501" mass="56421">MTSAYFLVCEHQKKAKWIDFAHISQIHGNGNVCISWSLYKEQLRIVCKTDNLHLAIIFCNPSGDEVAYCSVPFPKTECHPSEKQNNITQDISSGETLYVVKRTLSNHLLNGLWSCYHGFILDKASVEVIVPKSIDITGPFITSDKDFPLSAGSVVELTCKTISRDYVIEMYMNCLETVVKSNRSNNGTYVAKLSKMVKSSDNGTMCKCKTSSVITTSSSIKLHIIRAPILDTIDMVFCNNTESVILSCRVSGEMSEFGFSPWVHRFHGTYIRSVAGNVTGNVSFLSIDSCNYEDNGEYICEAWNKDSQQIFRQKSSTRVIVKGPPIVVDQTVTMSTTVTLSAKFLSMQSPHNPKWYHKNRLLPNSTRYHQNTSENIIVIRMYGQILTFNGYIANLTVVKQDIGRFKFLLLLGNDFGTEKSIFELNNHDNDSERKSASRAVYFAAAGQTNNVNIYDVTSSPYEEINDGDLVPEHSNNLMNQSVVNDADDYQEEDVRQYLELE</sequence>
<dbReference type="SMART" id="SM00409">
    <property type="entry name" value="IG"/>
    <property type="match status" value="1"/>
</dbReference>
<evidence type="ECO:0000259" key="1">
    <source>
        <dbReference type="PROSITE" id="PS50835"/>
    </source>
</evidence>
<dbReference type="GO" id="GO:0004674">
    <property type="term" value="F:protein serine/threonine kinase activity"/>
    <property type="evidence" value="ECO:0007669"/>
    <property type="project" value="UniProtKB-EC"/>
</dbReference>
<organism evidence="2 3">
    <name type="scientific">Mytilus coruscus</name>
    <name type="common">Sea mussel</name>
    <dbReference type="NCBI Taxonomy" id="42192"/>
    <lineage>
        <taxon>Eukaryota</taxon>
        <taxon>Metazoa</taxon>
        <taxon>Spiralia</taxon>
        <taxon>Lophotrochozoa</taxon>
        <taxon>Mollusca</taxon>
        <taxon>Bivalvia</taxon>
        <taxon>Autobranchia</taxon>
        <taxon>Pteriomorphia</taxon>
        <taxon>Mytilida</taxon>
        <taxon>Mytiloidea</taxon>
        <taxon>Mytilidae</taxon>
        <taxon>Mytilinae</taxon>
        <taxon>Mytilus</taxon>
    </lineage>
</organism>
<protein>
    <submittedName>
        <fullName evidence="2">TTN</fullName>
        <ecNumber evidence="2">2.7.11.1</ecNumber>
    </submittedName>
</protein>
<gene>
    <name evidence="2" type="ORF">MCOR_41662</name>
</gene>
<name>A0A6J8DMZ0_MYTCO</name>
<proteinExistence type="predicted"/>
<dbReference type="InterPro" id="IPR036179">
    <property type="entry name" value="Ig-like_dom_sf"/>
</dbReference>
<dbReference type="InterPro" id="IPR003599">
    <property type="entry name" value="Ig_sub"/>
</dbReference>
<keyword evidence="3" id="KW-1185">Reference proteome</keyword>
<dbReference type="InterPro" id="IPR007110">
    <property type="entry name" value="Ig-like_dom"/>
</dbReference>